<feature type="compositionally biased region" description="Basic and acidic residues" evidence="1">
    <location>
        <begin position="28"/>
        <end position="50"/>
    </location>
</feature>
<organism evidence="2 3">
    <name type="scientific">Corynebacterium occultum</name>
    <dbReference type="NCBI Taxonomy" id="2675219"/>
    <lineage>
        <taxon>Bacteria</taxon>
        <taxon>Bacillati</taxon>
        <taxon>Actinomycetota</taxon>
        <taxon>Actinomycetes</taxon>
        <taxon>Mycobacteriales</taxon>
        <taxon>Corynebacteriaceae</taxon>
        <taxon>Corynebacterium</taxon>
    </lineage>
</organism>
<accession>A0A6B8VQM4</accession>
<protein>
    <submittedName>
        <fullName evidence="2">Uncharacterized protein</fullName>
    </submittedName>
</protein>
<evidence type="ECO:0000256" key="1">
    <source>
        <dbReference type="SAM" id="MobiDB-lite"/>
    </source>
</evidence>
<evidence type="ECO:0000313" key="2">
    <source>
        <dbReference type="EMBL" id="QGU07872.1"/>
    </source>
</evidence>
<dbReference type="EMBL" id="CP046455">
    <property type="protein sequence ID" value="QGU07872.1"/>
    <property type="molecule type" value="Genomic_DNA"/>
</dbReference>
<dbReference type="RefSeq" id="WP_197088335.1">
    <property type="nucleotide sequence ID" value="NZ_CP046455.1"/>
</dbReference>
<gene>
    <name evidence="2" type="ORF">COCCU_09740</name>
</gene>
<name>A0A6B8VQM4_9CORY</name>
<dbReference type="AlphaFoldDB" id="A0A6B8VQM4"/>
<feature type="region of interest" description="Disordered" evidence="1">
    <location>
        <begin position="26"/>
        <end position="58"/>
    </location>
</feature>
<keyword evidence="3" id="KW-1185">Reference proteome</keyword>
<dbReference type="KEGG" id="cok:COCCU_09740"/>
<dbReference type="Proteomes" id="UP000424462">
    <property type="component" value="Chromosome"/>
</dbReference>
<evidence type="ECO:0000313" key="3">
    <source>
        <dbReference type="Proteomes" id="UP000424462"/>
    </source>
</evidence>
<proteinExistence type="predicted"/>
<reference evidence="2 3" key="1">
    <citation type="submission" date="2019-11" db="EMBL/GenBank/DDBJ databases">
        <title>Complete genome sequence of Corynebacterium kalinowskii 1959, a novel Corynebacterium species isolated from soil of a small paddock in Vilsendorf, Germany.</title>
        <authorList>
            <person name="Schaffert L."/>
            <person name="Ruwe M."/>
            <person name="Milse J."/>
            <person name="Hanuschka K."/>
            <person name="Ortseifen V."/>
            <person name="Droste J."/>
            <person name="Brandt D."/>
            <person name="Schlueter L."/>
            <person name="Kutter Y."/>
            <person name="Vinke S."/>
            <person name="Viehoefer P."/>
            <person name="Jacob L."/>
            <person name="Luebke N.-C."/>
            <person name="Schulte-Berndt E."/>
            <person name="Hain C."/>
            <person name="Linder M."/>
            <person name="Schmidt P."/>
            <person name="Wollenschlaeger L."/>
            <person name="Luttermann T."/>
            <person name="Thieme E."/>
            <person name="Hassa J."/>
            <person name="Haak M."/>
            <person name="Wittchen M."/>
            <person name="Mentz A."/>
            <person name="Persicke M."/>
            <person name="Busche T."/>
            <person name="Ruckert C."/>
        </authorList>
    </citation>
    <scope>NUCLEOTIDE SEQUENCE [LARGE SCALE GENOMIC DNA]</scope>
    <source>
        <strain evidence="2 3">2039</strain>
    </source>
</reference>
<sequence>MAQEHQMGAEYFLEFDPERFAAQIKAEAAARKAEEEASAEDRPAEGRDQGGTETGNGE</sequence>